<comment type="caution">
    <text evidence="1">The sequence shown here is derived from an EMBL/GenBank/DDBJ whole genome shotgun (WGS) entry which is preliminary data.</text>
</comment>
<evidence type="ECO:0000313" key="2">
    <source>
        <dbReference type="Proteomes" id="UP000214720"/>
    </source>
</evidence>
<reference evidence="2" key="1">
    <citation type="submission" date="2017-01" db="EMBL/GenBank/DDBJ databases">
        <title>Genome Analysis of Deinococcus marmoris KOPRI26562.</title>
        <authorList>
            <person name="Kim J.H."/>
            <person name="Oh H.-M."/>
        </authorList>
    </citation>
    <scope>NUCLEOTIDE SEQUENCE [LARGE SCALE GENOMIC DNA]</scope>
    <source>
        <strain evidence="2">PAMC 26633</strain>
    </source>
</reference>
<dbReference type="Proteomes" id="UP000214720">
    <property type="component" value="Unassembled WGS sequence"/>
</dbReference>
<gene>
    <name evidence="1" type="ORF">BSU04_45440</name>
</gene>
<accession>A0A226WKQ0</accession>
<name>A0A226WKQ0_CABSO</name>
<sequence>MDGPLFGWQSSKTTTYLHAVARLATTAKQPAQTRAASLDMTEKRKVYGRDRTAFISSEGSTLTQVTIGESTDKGGAFQ</sequence>
<protein>
    <submittedName>
        <fullName evidence="1">Uncharacterized protein</fullName>
    </submittedName>
</protein>
<dbReference type="AlphaFoldDB" id="A0A226WKQ0"/>
<evidence type="ECO:0000313" key="1">
    <source>
        <dbReference type="EMBL" id="OXC71766.1"/>
    </source>
</evidence>
<proteinExistence type="predicted"/>
<dbReference type="EMBL" id="MTHB01000298">
    <property type="protein sequence ID" value="OXC71766.1"/>
    <property type="molecule type" value="Genomic_DNA"/>
</dbReference>
<organism evidence="1 2">
    <name type="scientific">Caballeronia sordidicola</name>
    <name type="common">Burkholderia sordidicola</name>
    <dbReference type="NCBI Taxonomy" id="196367"/>
    <lineage>
        <taxon>Bacteria</taxon>
        <taxon>Pseudomonadati</taxon>
        <taxon>Pseudomonadota</taxon>
        <taxon>Betaproteobacteria</taxon>
        <taxon>Burkholderiales</taxon>
        <taxon>Burkholderiaceae</taxon>
        <taxon>Caballeronia</taxon>
    </lineage>
</organism>